<feature type="transmembrane region" description="Helical" evidence="1">
    <location>
        <begin position="41"/>
        <end position="63"/>
    </location>
</feature>
<evidence type="ECO:0000256" key="1">
    <source>
        <dbReference type="SAM" id="Phobius"/>
    </source>
</evidence>
<evidence type="ECO:0000313" key="3">
    <source>
        <dbReference type="Proteomes" id="UP000006755"/>
    </source>
</evidence>
<dbReference type="AlphaFoldDB" id="K2KJA8"/>
<accession>K2KJA8</accession>
<gene>
    <name evidence="2" type="ORF">B3C1_01250</name>
</gene>
<sequence>MKPAAMGKLCLVGLLTVQLSGCGLLLHPERQGQKGGRIDPAVAIFDAAGLLLFLIPGLVAFGVDFYHGTIYLPGTAATGPRVLKMDDPSLEGISRLLERETGQKLDLRQAQVSRYEAKDRTLLLARLASSPGPQPQLAP</sequence>
<protein>
    <submittedName>
        <fullName evidence="2">Uncharacterized protein</fullName>
    </submittedName>
</protein>
<keyword evidence="3" id="KW-1185">Reference proteome</keyword>
<dbReference type="eggNOG" id="ENOG50331DQ">
    <property type="taxonomic scope" value="Bacteria"/>
</dbReference>
<reference evidence="2 3" key="1">
    <citation type="journal article" date="2012" name="J. Bacteriol.">
        <title>Genome Sequence of Gallaecimonas xiamenensis Type Strain 3-C-1.</title>
        <authorList>
            <person name="Lai Q."/>
            <person name="Wang L."/>
            <person name="Wang W."/>
            <person name="Shao Z."/>
        </authorList>
    </citation>
    <scope>NUCLEOTIDE SEQUENCE [LARGE SCALE GENOMIC DNA]</scope>
    <source>
        <strain evidence="2 3">3-C-1</strain>
    </source>
</reference>
<dbReference type="RefSeq" id="WP_008482375.1">
    <property type="nucleotide sequence ID" value="NZ_AMRI01000002.1"/>
</dbReference>
<organism evidence="2 3">
    <name type="scientific">Gallaecimonas xiamenensis 3-C-1</name>
    <dbReference type="NCBI Taxonomy" id="745411"/>
    <lineage>
        <taxon>Bacteria</taxon>
        <taxon>Pseudomonadati</taxon>
        <taxon>Pseudomonadota</taxon>
        <taxon>Gammaproteobacteria</taxon>
        <taxon>Enterobacterales</taxon>
        <taxon>Gallaecimonadaceae</taxon>
        <taxon>Gallaecimonas</taxon>
    </lineage>
</organism>
<dbReference type="STRING" id="745411.B3C1_01250"/>
<name>K2KJA8_9GAMM</name>
<keyword evidence="1" id="KW-0472">Membrane</keyword>
<keyword evidence="1" id="KW-0812">Transmembrane</keyword>
<keyword evidence="1" id="KW-1133">Transmembrane helix</keyword>
<dbReference type="EMBL" id="AMRI01000002">
    <property type="protein sequence ID" value="EKE77395.1"/>
    <property type="molecule type" value="Genomic_DNA"/>
</dbReference>
<dbReference type="Proteomes" id="UP000006755">
    <property type="component" value="Unassembled WGS sequence"/>
</dbReference>
<evidence type="ECO:0000313" key="2">
    <source>
        <dbReference type="EMBL" id="EKE77395.1"/>
    </source>
</evidence>
<comment type="caution">
    <text evidence="2">The sequence shown here is derived from an EMBL/GenBank/DDBJ whole genome shotgun (WGS) entry which is preliminary data.</text>
</comment>
<proteinExistence type="predicted"/>